<feature type="non-terminal residue" evidence="1">
    <location>
        <position position="31"/>
    </location>
</feature>
<dbReference type="EMBL" id="UINC01190783">
    <property type="protein sequence ID" value="SVE05106.1"/>
    <property type="molecule type" value="Genomic_DNA"/>
</dbReference>
<reference evidence="1" key="1">
    <citation type="submission" date="2018-05" db="EMBL/GenBank/DDBJ databases">
        <authorList>
            <person name="Lanie J.A."/>
            <person name="Ng W.-L."/>
            <person name="Kazmierczak K.M."/>
            <person name="Andrzejewski T.M."/>
            <person name="Davidsen T.M."/>
            <person name="Wayne K.J."/>
            <person name="Tettelin H."/>
            <person name="Glass J.I."/>
            <person name="Rusch D."/>
            <person name="Podicherti R."/>
            <person name="Tsui H.-C.T."/>
            <person name="Winkler M.E."/>
        </authorList>
    </citation>
    <scope>NUCLEOTIDE SEQUENCE</scope>
</reference>
<proteinExistence type="predicted"/>
<accession>A0A383AB42</accession>
<dbReference type="AlphaFoldDB" id="A0A383AB42"/>
<gene>
    <name evidence="1" type="ORF">METZ01_LOCUS457960</name>
</gene>
<evidence type="ECO:0000313" key="1">
    <source>
        <dbReference type="EMBL" id="SVE05106.1"/>
    </source>
</evidence>
<sequence>MTSVNVVTATAEARAGSIFKAFRTKGSDTPL</sequence>
<organism evidence="1">
    <name type="scientific">marine metagenome</name>
    <dbReference type="NCBI Taxonomy" id="408172"/>
    <lineage>
        <taxon>unclassified sequences</taxon>
        <taxon>metagenomes</taxon>
        <taxon>ecological metagenomes</taxon>
    </lineage>
</organism>
<name>A0A383AB42_9ZZZZ</name>
<protein>
    <submittedName>
        <fullName evidence="1">Uncharacterized protein</fullName>
    </submittedName>
</protein>